<dbReference type="GO" id="GO:0007030">
    <property type="term" value="P:Golgi organization"/>
    <property type="evidence" value="ECO:0007669"/>
    <property type="project" value="TreeGrafter"/>
</dbReference>
<dbReference type="AlphaFoldDB" id="A0A1E3QMP8"/>
<dbReference type="SMART" id="SM00166">
    <property type="entry name" value="UBX"/>
    <property type="match status" value="1"/>
</dbReference>
<dbReference type="GO" id="GO:0031134">
    <property type="term" value="P:sister chromatid biorientation"/>
    <property type="evidence" value="ECO:0007669"/>
    <property type="project" value="EnsemblFungi"/>
</dbReference>
<dbReference type="InterPro" id="IPR036241">
    <property type="entry name" value="NSFL1C_SEP_dom_sf"/>
</dbReference>
<dbReference type="GO" id="GO:0000045">
    <property type="term" value="P:autophagosome assembly"/>
    <property type="evidence" value="ECO:0007669"/>
    <property type="project" value="EnsemblFungi"/>
</dbReference>
<dbReference type="InterPro" id="IPR029071">
    <property type="entry name" value="Ubiquitin-like_domsf"/>
</dbReference>
<dbReference type="SUPFAM" id="SSF46934">
    <property type="entry name" value="UBA-like"/>
    <property type="match status" value="1"/>
</dbReference>
<feature type="compositionally biased region" description="Low complexity" evidence="1">
    <location>
        <begin position="43"/>
        <end position="60"/>
    </location>
</feature>
<dbReference type="GO" id="GO:0036503">
    <property type="term" value="P:ERAD pathway"/>
    <property type="evidence" value="ECO:0007669"/>
    <property type="project" value="EnsemblFungi"/>
</dbReference>
<dbReference type="SMART" id="SM00553">
    <property type="entry name" value="SEP"/>
    <property type="match status" value="1"/>
</dbReference>
<dbReference type="Proteomes" id="UP000094336">
    <property type="component" value="Unassembled WGS sequence"/>
</dbReference>
<dbReference type="GO" id="GO:0036435">
    <property type="term" value="F:K48-linked polyubiquitin modification-dependent protein binding"/>
    <property type="evidence" value="ECO:0007669"/>
    <property type="project" value="EnsemblFungi"/>
</dbReference>
<dbReference type="GO" id="GO:0019888">
    <property type="term" value="F:protein phosphatase regulator activity"/>
    <property type="evidence" value="ECO:0007669"/>
    <property type="project" value="EnsemblFungi"/>
</dbReference>
<evidence type="ECO:0000259" key="3">
    <source>
        <dbReference type="PROSITE" id="PS51399"/>
    </source>
</evidence>
<dbReference type="InterPro" id="IPR012989">
    <property type="entry name" value="SEP_domain"/>
</dbReference>
<dbReference type="GO" id="GO:0005977">
    <property type="term" value="P:glycogen metabolic process"/>
    <property type="evidence" value="ECO:0007669"/>
    <property type="project" value="EnsemblFungi"/>
</dbReference>
<feature type="compositionally biased region" description="Polar residues" evidence="1">
    <location>
        <begin position="61"/>
        <end position="70"/>
    </location>
</feature>
<dbReference type="GO" id="GO:0030437">
    <property type="term" value="P:ascospore formation"/>
    <property type="evidence" value="ECO:0007669"/>
    <property type="project" value="EnsemblFungi"/>
</dbReference>
<reference evidence="5" key="1">
    <citation type="submission" date="2016-05" db="EMBL/GenBank/DDBJ databases">
        <title>Comparative genomics of biotechnologically important yeasts.</title>
        <authorList>
            <consortium name="DOE Joint Genome Institute"/>
            <person name="Riley R."/>
            <person name="Haridas S."/>
            <person name="Wolfe K.H."/>
            <person name="Lopes M.R."/>
            <person name="Hittinger C.T."/>
            <person name="Goker M."/>
            <person name="Salamov A."/>
            <person name="Wisecaver J."/>
            <person name="Long T.M."/>
            <person name="Aerts A.L."/>
            <person name="Barry K."/>
            <person name="Choi C."/>
            <person name="Clum A."/>
            <person name="Coughlan A.Y."/>
            <person name="Deshpande S."/>
            <person name="Douglass A.P."/>
            <person name="Hanson S.J."/>
            <person name="Klenk H.-P."/>
            <person name="Labutti K."/>
            <person name="Lapidus A."/>
            <person name="Lindquist E."/>
            <person name="Lipzen A."/>
            <person name="Meier-Kolthoff J.P."/>
            <person name="Ohm R.A."/>
            <person name="Otillar R.P."/>
            <person name="Pangilinan J."/>
            <person name="Peng Y."/>
            <person name="Rokas A."/>
            <person name="Rosa C.A."/>
            <person name="Scheuner C."/>
            <person name="Sibirny A.A."/>
            <person name="Slot J.C."/>
            <person name="Stielow J.B."/>
            <person name="Sun H."/>
            <person name="Kurtzman C.P."/>
            <person name="Blackwell M."/>
            <person name="Grigoriev I.V."/>
            <person name="Jeffries T.W."/>
        </authorList>
    </citation>
    <scope>NUCLEOTIDE SEQUENCE [LARGE SCALE GENOMIC DNA]</scope>
    <source>
        <strain evidence="5">NRRL Y-12698</strain>
    </source>
</reference>
<dbReference type="OrthoDB" id="25887at2759"/>
<feature type="domain" description="SEP" evidence="3">
    <location>
        <begin position="161"/>
        <end position="226"/>
    </location>
</feature>
<evidence type="ECO:0000256" key="1">
    <source>
        <dbReference type="SAM" id="MobiDB-lite"/>
    </source>
</evidence>
<dbReference type="GeneID" id="30147015"/>
<dbReference type="InterPro" id="IPR009060">
    <property type="entry name" value="UBA-like_sf"/>
</dbReference>
<dbReference type="EMBL" id="KV454433">
    <property type="protein sequence ID" value="ODQ78996.1"/>
    <property type="molecule type" value="Genomic_DNA"/>
</dbReference>
<keyword evidence="5" id="KW-1185">Reference proteome</keyword>
<dbReference type="GO" id="GO:0005634">
    <property type="term" value="C:nucleus"/>
    <property type="evidence" value="ECO:0007669"/>
    <property type="project" value="TreeGrafter"/>
</dbReference>
<feature type="region of interest" description="Disordered" evidence="1">
    <location>
        <begin position="41"/>
        <end position="87"/>
    </location>
</feature>
<dbReference type="CDD" id="cd01770">
    <property type="entry name" value="UBX_UBXN2"/>
    <property type="match status" value="1"/>
</dbReference>
<dbReference type="GO" id="GO:0061025">
    <property type="term" value="P:membrane fusion"/>
    <property type="evidence" value="ECO:0007669"/>
    <property type="project" value="TreeGrafter"/>
</dbReference>
<dbReference type="GO" id="GO:0031468">
    <property type="term" value="P:nuclear membrane reassembly"/>
    <property type="evidence" value="ECO:0007669"/>
    <property type="project" value="TreeGrafter"/>
</dbReference>
<proteinExistence type="predicted"/>
<dbReference type="SUPFAM" id="SSF102848">
    <property type="entry name" value="NSFL1 (p97 ATPase) cofactor p47, SEP domain"/>
    <property type="match status" value="1"/>
</dbReference>
<dbReference type="GO" id="GO:0043130">
    <property type="term" value="F:ubiquitin binding"/>
    <property type="evidence" value="ECO:0007669"/>
    <property type="project" value="EnsemblFungi"/>
</dbReference>
<dbReference type="SUPFAM" id="SSF54236">
    <property type="entry name" value="Ubiquitin-like"/>
    <property type="match status" value="1"/>
</dbReference>
<dbReference type="PROSITE" id="PS51399">
    <property type="entry name" value="SEP"/>
    <property type="match status" value="1"/>
</dbReference>
<dbReference type="PANTHER" id="PTHR23333">
    <property type="entry name" value="UBX DOMAIN CONTAINING PROTEIN"/>
    <property type="match status" value="1"/>
</dbReference>
<dbReference type="PROSITE" id="PS50033">
    <property type="entry name" value="UBX"/>
    <property type="match status" value="1"/>
</dbReference>
<dbReference type="Gene3D" id="3.30.420.210">
    <property type="entry name" value="SEP domain"/>
    <property type="match status" value="1"/>
</dbReference>
<dbReference type="RefSeq" id="XP_018984324.1">
    <property type="nucleotide sequence ID" value="XM_019129162.1"/>
</dbReference>
<dbReference type="Gene3D" id="3.10.20.90">
    <property type="entry name" value="Phosphatidylinositol 3-kinase Catalytic Subunit, Chain A, domain 1"/>
    <property type="match status" value="1"/>
</dbReference>
<dbReference type="Gene3D" id="1.10.8.10">
    <property type="entry name" value="DNA helicase RuvA subunit, C-terminal domain"/>
    <property type="match status" value="1"/>
</dbReference>
<protein>
    <recommendedName>
        <fullName evidence="6">UBX domain-containing protein</fullName>
    </recommendedName>
</protein>
<feature type="domain" description="UBX" evidence="2">
    <location>
        <begin position="268"/>
        <end position="343"/>
    </location>
</feature>
<accession>A0A1E3QMP8</accession>
<dbReference type="Pfam" id="PF08059">
    <property type="entry name" value="SEP"/>
    <property type="match status" value="1"/>
</dbReference>
<dbReference type="FunFam" id="3.30.420.210:FF:000002">
    <property type="entry name" value="UBX domain-containing protein 1"/>
    <property type="match status" value="1"/>
</dbReference>
<dbReference type="GO" id="GO:0043161">
    <property type="term" value="P:proteasome-mediated ubiquitin-dependent protein catabolic process"/>
    <property type="evidence" value="ECO:0007669"/>
    <property type="project" value="EnsemblFungi"/>
</dbReference>
<dbReference type="InterPro" id="IPR001012">
    <property type="entry name" value="UBX_dom"/>
</dbReference>
<gene>
    <name evidence="4" type="ORF">BABINDRAFT_162075</name>
</gene>
<dbReference type="Pfam" id="PF14555">
    <property type="entry name" value="UBA_4"/>
    <property type="match status" value="1"/>
</dbReference>
<dbReference type="Pfam" id="PF00789">
    <property type="entry name" value="UBX"/>
    <property type="match status" value="1"/>
</dbReference>
<dbReference type="PANTHER" id="PTHR23333:SF20">
    <property type="entry name" value="NSFL1 COFACTOR P47"/>
    <property type="match status" value="1"/>
</dbReference>
<evidence type="ECO:0000313" key="5">
    <source>
        <dbReference type="Proteomes" id="UP000094336"/>
    </source>
</evidence>
<dbReference type="GO" id="GO:0034727">
    <property type="term" value="P:piecemeal microautophagy of the nucleus"/>
    <property type="evidence" value="ECO:0007669"/>
    <property type="project" value="EnsemblFungi"/>
</dbReference>
<feature type="region of interest" description="Disordered" evidence="1">
    <location>
        <begin position="116"/>
        <end position="147"/>
    </location>
</feature>
<dbReference type="STRING" id="984486.A0A1E3QMP8"/>
<evidence type="ECO:0008006" key="6">
    <source>
        <dbReference type="Google" id="ProtNLM"/>
    </source>
</evidence>
<dbReference type="GO" id="GO:0005829">
    <property type="term" value="C:cytosol"/>
    <property type="evidence" value="ECO:0007669"/>
    <property type="project" value="TreeGrafter"/>
</dbReference>
<dbReference type="CDD" id="cd14273">
    <property type="entry name" value="UBA_TAP-C_like"/>
    <property type="match status" value="1"/>
</dbReference>
<organism evidence="4 5">
    <name type="scientific">Babjeviella inositovora NRRL Y-12698</name>
    <dbReference type="NCBI Taxonomy" id="984486"/>
    <lineage>
        <taxon>Eukaryota</taxon>
        <taxon>Fungi</taxon>
        <taxon>Dikarya</taxon>
        <taxon>Ascomycota</taxon>
        <taxon>Saccharomycotina</taxon>
        <taxon>Pichiomycetes</taxon>
        <taxon>Serinales incertae sedis</taxon>
        <taxon>Babjeviella</taxon>
    </lineage>
</organism>
<evidence type="ECO:0000259" key="2">
    <source>
        <dbReference type="PROSITE" id="PS50033"/>
    </source>
</evidence>
<sequence length="345" mass="37483">MSDQEDIIKQFTGLTNSDRATAETFLAAHDYDLMDAIDGFFKQPSASTPQPSAPRRAQAANFGSFSQLNKSSSNESEDDDDTNFFTGGEKSALQVENPNAQSRKDTRNLVQDLLKKAAAPQGAHPDETPTQSFSGTGYKLGDATTESQTIRDVRARPQEGRVSRQITFWRDGFQVGDGALYRYDNPANASYLNTLNQGRAPLDLLDVKFGQDVDVNVTKKLDEDYVAPKSVVAGFSGSGHKLGSIVPGESPQPEEPQAAVLVTKPQTQGEGDSQVQIRLANGRRVVHRFNSTDPVSEVYAFVAANTDGTRAFVLSHAFPVKPIDNSSLTIEEAGLVNAVVVQRWK</sequence>
<name>A0A1E3QMP8_9ASCO</name>
<evidence type="ECO:0000313" key="4">
    <source>
        <dbReference type="EMBL" id="ODQ78996.1"/>
    </source>
</evidence>